<reference evidence="13" key="1">
    <citation type="submission" date="2022-10" db="EMBL/GenBank/DDBJ databases">
        <title>Complete genome of Methanoculleus submarinus DSM 15122.</title>
        <authorList>
            <person name="Chen S.-C."/>
            <person name="Lai S.-J."/>
            <person name="You Y.-T."/>
        </authorList>
    </citation>
    <scope>NUCLEOTIDE SEQUENCE</scope>
    <source>
        <strain evidence="13">DSM 15122</strain>
    </source>
</reference>
<evidence type="ECO:0000256" key="11">
    <source>
        <dbReference type="HAMAP-Rule" id="MF_00188"/>
    </source>
</evidence>
<dbReference type="PANTHER" id="PTHR43221">
    <property type="entry name" value="PROTEASE HTPX"/>
    <property type="match status" value="1"/>
</dbReference>
<keyword evidence="7 11" id="KW-0862">Zinc</keyword>
<evidence type="ECO:0000256" key="7">
    <source>
        <dbReference type="ARBA" id="ARBA00022833"/>
    </source>
</evidence>
<feature type="binding site" evidence="11">
    <location>
        <position position="138"/>
    </location>
    <ligand>
        <name>Zn(2+)</name>
        <dbReference type="ChEBI" id="CHEBI:29105"/>
        <note>catalytic</note>
    </ligand>
</feature>
<gene>
    <name evidence="11 13" type="primary">htpX</name>
    <name evidence="13" type="ORF">OH143_05545</name>
</gene>
<dbReference type="RefSeq" id="WP_011845084.1">
    <property type="nucleotide sequence ID" value="NZ_CP109831.1"/>
</dbReference>
<keyword evidence="14" id="KW-1185">Reference proteome</keyword>
<evidence type="ECO:0000256" key="9">
    <source>
        <dbReference type="ARBA" id="ARBA00023049"/>
    </source>
</evidence>
<feature type="transmembrane region" description="Helical" evidence="11">
    <location>
        <begin position="148"/>
        <end position="165"/>
    </location>
</feature>
<dbReference type="KEGG" id="msum:OH143_05545"/>
<evidence type="ECO:0000259" key="12">
    <source>
        <dbReference type="Pfam" id="PF01435"/>
    </source>
</evidence>
<dbReference type="GO" id="GO:0004222">
    <property type="term" value="F:metalloendopeptidase activity"/>
    <property type="evidence" value="ECO:0007669"/>
    <property type="project" value="UniProtKB-UniRule"/>
</dbReference>
<keyword evidence="2 11" id="KW-1003">Cell membrane</keyword>
<comment type="similarity">
    <text evidence="1 11">Belongs to the peptidase M48B family.</text>
</comment>
<keyword evidence="5 11" id="KW-0479">Metal-binding</keyword>
<keyword evidence="10 11" id="KW-0472">Membrane</keyword>
<dbReference type="AlphaFoldDB" id="A0AAX3ECD8"/>
<dbReference type="EC" id="3.4.24.-" evidence="11"/>
<keyword evidence="3 11" id="KW-0645">Protease</keyword>
<evidence type="ECO:0000256" key="6">
    <source>
        <dbReference type="ARBA" id="ARBA00022801"/>
    </source>
</evidence>
<protein>
    <recommendedName>
        <fullName evidence="11">Protease HtpX homolog</fullName>
        <ecNumber evidence="11">3.4.24.-</ecNumber>
    </recommendedName>
</protein>
<keyword evidence="6 11" id="KW-0378">Hydrolase</keyword>
<dbReference type="HAMAP" id="MF_00188">
    <property type="entry name" value="Pept_M48_protease_HtpX"/>
    <property type="match status" value="1"/>
</dbReference>
<dbReference type="GO" id="GO:0005886">
    <property type="term" value="C:plasma membrane"/>
    <property type="evidence" value="ECO:0007669"/>
    <property type="project" value="UniProtKB-SubCell"/>
</dbReference>
<proteinExistence type="inferred from homology"/>
<dbReference type="NCBIfam" id="NF002669">
    <property type="entry name" value="PRK02391.1"/>
    <property type="match status" value="1"/>
</dbReference>
<evidence type="ECO:0000313" key="13">
    <source>
        <dbReference type="EMBL" id="UYU19556.1"/>
    </source>
</evidence>
<evidence type="ECO:0000313" key="14">
    <source>
        <dbReference type="Proteomes" id="UP001156196"/>
    </source>
</evidence>
<feature type="active site" evidence="11">
    <location>
        <position position="139"/>
    </location>
</feature>
<sequence>MKWTRDFGLTMRMFLTSFLLLIVYLIFLGVLSALGFPFEFLLLVAAGMAFLQFFFSDKLVLWSTSTRIVEEDEYPELHRMIESLAARAGLPKPRVGIMTSPVPNAFATGRSPKNAVVAVTDSIMRTLNREELEAVLAHEMSHVKNRDMLTLTMASFISMLAFLIMRNWFFMALFGGGGGNRDSNMGALILVYIVSILVWVLSTLLTRALSRYREFAADRGSAELTDNPRALISALQKISGRMDYVPAEKKQEVEGANAFFIIPALSGNTLMELFSTHPPLEKRVAALEELQAQRRGY</sequence>
<feature type="binding site" evidence="11">
    <location>
        <position position="214"/>
    </location>
    <ligand>
        <name>Zn(2+)</name>
        <dbReference type="ChEBI" id="CHEBI:29105"/>
        <note>catalytic</note>
    </ligand>
</feature>
<keyword evidence="4 11" id="KW-0812">Transmembrane</keyword>
<dbReference type="Proteomes" id="UP001156196">
    <property type="component" value="Chromosome"/>
</dbReference>
<feature type="domain" description="Peptidase M48" evidence="12">
    <location>
        <begin position="75"/>
        <end position="290"/>
    </location>
</feature>
<comment type="subcellular location">
    <subcellularLocation>
        <location evidence="11">Cell membrane</location>
        <topology evidence="11">Multi-pass membrane protein</topology>
    </subcellularLocation>
</comment>
<feature type="transmembrane region" description="Helical" evidence="11">
    <location>
        <begin position="185"/>
        <end position="205"/>
    </location>
</feature>
<dbReference type="InterPro" id="IPR001915">
    <property type="entry name" value="Peptidase_M48"/>
</dbReference>
<dbReference type="Pfam" id="PF01435">
    <property type="entry name" value="Peptidase_M48"/>
    <property type="match status" value="1"/>
</dbReference>
<evidence type="ECO:0000256" key="10">
    <source>
        <dbReference type="ARBA" id="ARBA00023136"/>
    </source>
</evidence>
<dbReference type="InterPro" id="IPR022919">
    <property type="entry name" value="Pept_M48_protease_HtpX"/>
</dbReference>
<dbReference type="InterPro" id="IPR050083">
    <property type="entry name" value="HtpX_protease"/>
</dbReference>
<dbReference type="GeneID" id="76730335"/>
<evidence type="ECO:0000256" key="5">
    <source>
        <dbReference type="ARBA" id="ARBA00022723"/>
    </source>
</evidence>
<dbReference type="GeneID" id="4846027"/>
<dbReference type="GO" id="GO:0006508">
    <property type="term" value="P:proteolysis"/>
    <property type="evidence" value="ECO:0007669"/>
    <property type="project" value="UniProtKB-KW"/>
</dbReference>
<name>A0AAX3ECD8_9EURY</name>
<evidence type="ECO:0000256" key="8">
    <source>
        <dbReference type="ARBA" id="ARBA00022989"/>
    </source>
</evidence>
<dbReference type="PANTHER" id="PTHR43221:SF2">
    <property type="entry name" value="PROTEASE HTPX HOMOLOG"/>
    <property type="match status" value="1"/>
</dbReference>
<feature type="transmembrane region" description="Helical" evidence="11">
    <location>
        <begin position="12"/>
        <end position="34"/>
    </location>
</feature>
<dbReference type="InterPro" id="IPR036259">
    <property type="entry name" value="MFS_trans_sf"/>
</dbReference>
<comment type="cofactor">
    <cofactor evidence="11">
        <name>Zn(2+)</name>
        <dbReference type="ChEBI" id="CHEBI:29105"/>
    </cofactor>
    <text evidence="11">Binds 1 zinc ion per subunit.</text>
</comment>
<dbReference type="SUPFAM" id="SSF103473">
    <property type="entry name" value="MFS general substrate transporter"/>
    <property type="match status" value="1"/>
</dbReference>
<dbReference type="GO" id="GO:0008270">
    <property type="term" value="F:zinc ion binding"/>
    <property type="evidence" value="ECO:0007669"/>
    <property type="project" value="UniProtKB-UniRule"/>
</dbReference>
<accession>A0AAX3ECD8</accession>
<dbReference type="Gene3D" id="3.30.2010.10">
    <property type="entry name" value="Metalloproteases ('zincins'), catalytic domain"/>
    <property type="match status" value="1"/>
</dbReference>
<evidence type="ECO:0000256" key="2">
    <source>
        <dbReference type="ARBA" id="ARBA00022475"/>
    </source>
</evidence>
<feature type="binding site" evidence="11">
    <location>
        <position position="142"/>
    </location>
    <ligand>
        <name>Zn(2+)</name>
        <dbReference type="ChEBI" id="CHEBI:29105"/>
        <note>catalytic</note>
    </ligand>
</feature>
<evidence type="ECO:0000256" key="1">
    <source>
        <dbReference type="ARBA" id="ARBA00009779"/>
    </source>
</evidence>
<evidence type="ECO:0000256" key="4">
    <source>
        <dbReference type="ARBA" id="ARBA00022692"/>
    </source>
</evidence>
<organism evidence="13 14">
    <name type="scientific">Methanoculleus submarinus</name>
    <dbReference type="NCBI Taxonomy" id="204050"/>
    <lineage>
        <taxon>Archaea</taxon>
        <taxon>Methanobacteriati</taxon>
        <taxon>Methanobacteriota</taxon>
        <taxon>Stenosarchaea group</taxon>
        <taxon>Methanomicrobia</taxon>
        <taxon>Methanomicrobiales</taxon>
        <taxon>Methanomicrobiaceae</taxon>
        <taxon>Methanoculleus</taxon>
    </lineage>
</organism>
<dbReference type="EMBL" id="CP109831">
    <property type="protein sequence ID" value="UYU19556.1"/>
    <property type="molecule type" value="Genomic_DNA"/>
</dbReference>
<evidence type="ECO:0000256" key="3">
    <source>
        <dbReference type="ARBA" id="ARBA00022670"/>
    </source>
</evidence>
<feature type="transmembrane region" description="Helical" evidence="11">
    <location>
        <begin position="40"/>
        <end position="61"/>
    </location>
</feature>
<keyword evidence="8 11" id="KW-1133">Transmembrane helix</keyword>
<keyword evidence="9 11" id="KW-0482">Metalloprotease</keyword>